<dbReference type="EMBL" id="SBBW01000058">
    <property type="protein sequence ID" value="RWU09438.1"/>
    <property type="molecule type" value="Genomic_DNA"/>
</dbReference>
<evidence type="ECO:0000259" key="1">
    <source>
        <dbReference type="Pfam" id="PF00534"/>
    </source>
</evidence>
<comment type="caution">
    <text evidence="3">The sequence shown here is derived from an EMBL/GenBank/DDBJ whole genome shotgun (WGS) entry which is preliminary data.</text>
</comment>
<reference evidence="3 4" key="1">
    <citation type="submission" date="2019-01" db="EMBL/GenBank/DDBJ databases">
        <title>Anoxybacillus flavithermus in powdered infant formula.</title>
        <authorList>
            <person name="Rhee M.S."/>
            <person name="Choi I.-G."/>
            <person name="Cho T.J."/>
            <person name="Park B."/>
        </authorList>
    </citation>
    <scope>NUCLEOTIDE SEQUENCE [LARGE SCALE GENOMIC DNA]</scope>
    <source>
        <strain evidence="3 4">FHS-PPAM212</strain>
    </source>
</reference>
<dbReference type="InterPro" id="IPR028098">
    <property type="entry name" value="Glyco_trans_4-like_N"/>
</dbReference>
<accession>A0AAX1ZYD9</accession>
<dbReference type="InterPro" id="IPR001296">
    <property type="entry name" value="Glyco_trans_1"/>
</dbReference>
<feature type="domain" description="Glycosyltransferase subfamily 4-like N-terminal" evidence="2">
    <location>
        <begin position="21"/>
        <end position="142"/>
    </location>
</feature>
<evidence type="ECO:0000313" key="4">
    <source>
        <dbReference type="Proteomes" id="UP000286434"/>
    </source>
</evidence>
<protein>
    <submittedName>
        <fullName evidence="3">Glycosyltransferase</fullName>
    </submittedName>
</protein>
<dbReference type="PANTHER" id="PTHR45947">
    <property type="entry name" value="SULFOQUINOVOSYL TRANSFERASE SQD2"/>
    <property type="match status" value="1"/>
</dbReference>
<dbReference type="GO" id="GO:0016757">
    <property type="term" value="F:glycosyltransferase activity"/>
    <property type="evidence" value="ECO:0007669"/>
    <property type="project" value="InterPro"/>
</dbReference>
<dbReference type="SUPFAM" id="SSF53756">
    <property type="entry name" value="UDP-Glycosyltransferase/glycogen phosphorylase"/>
    <property type="match status" value="1"/>
</dbReference>
<dbReference type="PANTHER" id="PTHR45947:SF13">
    <property type="entry name" value="TRANSFERASE"/>
    <property type="match status" value="1"/>
</dbReference>
<gene>
    <name evidence="3" type="ORF">EA138_11495</name>
</gene>
<organism evidence="3 4">
    <name type="scientific">Anoxybacillus flavithermus</name>
    <dbReference type="NCBI Taxonomy" id="33934"/>
    <lineage>
        <taxon>Bacteria</taxon>
        <taxon>Bacillati</taxon>
        <taxon>Bacillota</taxon>
        <taxon>Bacilli</taxon>
        <taxon>Bacillales</taxon>
        <taxon>Anoxybacillaceae</taxon>
        <taxon>Anoxybacillus</taxon>
    </lineage>
</organism>
<proteinExistence type="predicted"/>
<evidence type="ECO:0000259" key="2">
    <source>
        <dbReference type="Pfam" id="PF13439"/>
    </source>
</evidence>
<sequence>MWCYTMRILHYTLGLPPYRSGGLTKYSVDLMLQQLKLGHKVYLLYPGHYNFSRKITIQGDNEYKGISVFELVNPLPVPLLGGVKNPELFMQRASSKAVFSSFLEEVKPDIIHVHTLMGIHKEFFEVAKEKKIKVVFTTHDYYGICPKVNLIDYNNQICTDYRDGQKCVTCNTNAYSFPLIYMMQSKVYKTFKNSFLVKKLRESKKQKMKQLSEKQSILVEDQVDLGLTVQFQKLRDYYCSILESIDYFHFNSSTTKKVYENYVDITGEVIPIAHSGIKDNRILKNYDVQKPLKITFLGPLEEYKGFSLLRKSLISLLRKGKTNWHLNVFGNAYSIPLDTEKDFITLHGRYQSKDLFNIFQKTDVLVIPSIWKETFGFIGLEALSYGVPILVSEHVGFKDIIEDGVTGIIFKADPTELANILEQLIHDRGILEKINRNICQQEFPYTMDVHVQKIQSMYKKVIGDR</sequence>
<dbReference type="Gene3D" id="3.40.50.2000">
    <property type="entry name" value="Glycogen Phosphorylase B"/>
    <property type="match status" value="2"/>
</dbReference>
<dbReference type="InterPro" id="IPR050194">
    <property type="entry name" value="Glycosyltransferase_grp1"/>
</dbReference>
<evidence type="ECO:0000313" key="3">
    <source>
        <dbReference type="EMBL" id="RWU09438.1"/>
    </source>
</evidence>
<dbReference type="Pfam" id="PF00534">
    <property type="entry name" value="Glycos_transf_1"/>
    <property type="match status" value="1"/>
</dbReference>
<feature type="domain" description="Glycosyl transferase family 1" evidence="1">
    <location>
        <begin position="289"/>
        <end position="437"/>
    </location>
</feature>
<name>A0AAX1ZYD9_9BACL</name>
<dbReference type="AlphaFoldDB" id="A0AAX1ZYD9"/>
<dbReference type="Proteomes" id="UP000286434">
    <property type="component" value="Unassembled WGS sequence"/>
</dbReference>
<dbReference type="Pfam" id="PF13439">
    <property type="entry name" value="Glyco_transf_4"/>
    <property type="match status" value="1"/>
</dbReference>